<organism evidence="1 2">
    <name type="scientific">Candidatus Odoribacter faecigallinarum</name>
    <dbReference type="NCBI Taxonomy" id="2838706"/>
    <lineage>
        <taxon>Bacteria</taxon>
        <taxon>Pseudomonadati</taxon>
        <taxon>Bacteroidota</taxon>
        <taxon>Bacteroidia</taxon>
        <taxon>Bacteroidales</taxon>
        <taxon>Odoribacteraceae</taxon>
        <taxon>Odoribacter</taxon>
    </lineage>
</organism>
<dbReference type="Pfam" id="PF14109">
    <property type="entry name" value="GldH_lipo"/>
    <property type="match status" value="1"/>
</dbReference>
<accession>A0A9D2AC74</accession>
<reference evidence="1" key="2">
    <citation type="submission" date="2021-04" db="EMBL/GenBank/DDBJ databases">
        <authorList>
            <person name="Gilroy R."/>
        </authorList>
    </citation>
    <scope>NUCLEOTIDE SEQUENCE</scope>
    <source>
        <strain evidence="1">23274</strain>
    </source>
</reference>
<reference evidence="1" key="1">
    <citation type="journal article" date="2021" name="PeerJ">
        <title>Extensive microbial diversity within the chicken gut microbiome revealed by metagenomics and culture.</title>
        <authorList>
            <person name="Gilroy R."/>
            <person name="Ravi A."/>
            <person name="Getino M."/>
            <person name="Pursley I."/>
            <person name="Horton D.L."/>
            <person name="Alikhan N.F."/>
            <person name="Baker D."/>
            <person name="Gharbi K."/>
            <person name="Hall N."/>
            <person name="Watson M."/>
            <person name="Adriaenssens E.M."/>
            <person name="Foster-Nyarko E."/>
            <person name="Jarju S."/>
            <person name="Secka A."/>
            <person name="Antonio M."/>
            <person name="Oren A."/>
            <person name="Chaudhuri R.R."/>
            <person name="La Ragione R."/>
            <person name="Hildebrand F."/>
            <person name="Pallen M.J."/>
        </authorList>
    </citation>
    <scope>NUCLEOTIDE SEQUENCE</scope>
    <source>
        <strain evidence="1">23274</strain>
    </source>
</reference>
<evidence type="ECO:0000313" key="2">
    <source>
        <dbReference type="Proteomes" id="UP000824202"/>
    </source>
</evidence>
<dbReference type="AlphaFoldDB" id="A0A9D2AC74"/>
<protein>
    <submittedName>
        <fullName evidence="1">Gliding motility lipoprotein GldH</fullName>
    </submittedName>
</protein>
<sequence length="160" mass="18166">MKNRVFTILLFLLLGACRSHDTIGHYRGMPEETWDRQNTVTFEMQIPDSGAYNLNICIRHTTDYVWTDLWCIVKAYSQAPGRWQDTVDVRIALPDGQWAGQGGGLKTVKQPVNKNPITLPSGKVIFEIIQAMDQKQLLGIENVGIELKPIAEDKYNYGKK</sequence>
<dbReference type="EMBL" id="DXFT01000188">
    <property type="protein sequence ID" value="HIX04344.1"/>
    <property type="molecule type" value="Genomic_DNA"/>
</dbReference>
<proteinExistence type="predicted"/>
<evidence type="ECO:0000313" key="1">
    <source>
        <dbReference type="EMBL" id="HIX04344.1"/>
    </source>
</evidence>
<dbReference type="NCBIfam" id="TIGR03511">
    <property type="entry name" value="GldH_lipo"/>
    <property type="match status" value="1"/>
</dbReference>
<keyword evidence="1" id="KW-0449">Lipoprotein</keyword>
<dbReference type="InterPro" id="IPR020018">
    <property type="entry name" value="Motility-assoc_lipoprot_GldH"/>
</dbReference>
<dbReference type="PROSITE" id="PS51257">
    <property type="entry name" value="PROKAR_LIPOPROTEIN"/>
    <property type="match status" value="1"/>
</dbReference>
<name>A0A9D2AC74_9BACT</name>
<comment type="caution">
    <text evidence="1">The sequence shown here is derived from an EMBL/GenBank/DDBJ whole genome shotgun (WGS) entry which is preliminary data.</text>
</comment>
<dbReference type="Proteomes" id="UP000824202">
    <property type="component" value="Unassembled WGS sequence"/>
</dbReference>
<gene>
    <name evidence="1" type="ORF">H9863_09575</name>
</gene>